<feature type="compositionally biased region" description="Acidic residues" evidence="6">
    <location>
        <begin position="864"/>
        <end position="880"/>
    </location>
</feature>
<feature type="compositionally biased region" description="Polar residues" evidence="6">
    <location>
        <begin position="1"/>
        <end position="21"/>
    </location>
</feature>
<feature type="domain" description="Anaphase-promoting complex subunit 4-like WD40" evidence="7">
    <location>
        <begin position="62"/>
        <end position="158"/>
    </location>
</feature>
<evidence type="ECO:0000313" key="10">
    <source>
        <dbReference type="Proteomes" id="UP001521785"/>
    </source>
</evidence>
<dbReference type="InterPro" id="IPR024789">
    <property type="entry name" value="APC4"/>
</dbReference>
<feature type="domain" description="Anaphase-promoting complex subunit 4 long" evidence="8">
    <location>
        <begin position="351"/>
        <end position="548"/>
    </location>
</feature>
<evidence type="ECO:0000256" key="4">
    <source>
        <dbReference type="ARBA" id="ARBA00022786"/>
    </source>
</evidence>
<organism evidence="9 10">
    <name type="scientific">Paraconiothyrium brasiliense</name>
    <dbReference type="NCBI Taxonomy" id="300254"/>
    <lineage>
        <taxon>Eukaryota</taxon>
        <taxon>Fungi</taxon>
        <taxon>Dikarya</taxon>
        <taxon>Ascomycota</taxon>
        <taxon>Pezizomycotina</taxon>
        <taxon>Dothideomycetes</taxon>
        <taxon>Pleosporomycetidae</taxon>
        <taxon>Pleosporales</taxon>
        <taxon>Massarineae</taxon>
        <taxon>Didymosphaeriaceae</taxon>
        <taxon>Paraconiothyrium</taxon>
    </lineage>
</organism>
<dbReference type="InterPro" id="IPR024790">
    <property type="entry name" value="APC4_long_dom"/>
</dbReference>
<dbReference type="InterPro" id="IPR024977">
    <property type="entry name" value="Apc4-like_WD40_dom"/>
</dbReference>
<keyword evidence="5" id="KW-0131">Cell cycle</keyword>
<evidence type="ECO:0000259" key="7">
    <source>
        <dbReference type="Pfam" id="PF12894"/>
    </source>
</evidence>
<dbReference type="EMBL" id="JAKJXO020000021">
    <property type="protein sequence ID" value="KAL1592388.1"/>
    <property type="molecule type" value="Genomic_DNA"/>
</dbReference>
<keyword evidence="3" id="KW-0498">Mitosis</keyword>
<dbReference type="Proteomes" id="UP001521785">
    <property type="component" value="Unassembled WGS sequence"/>
</dbReference>
<dbReference type="PANTHER" id="PTHR13260:SF0">
    <property type="entry name" value="ANAPHASE-PROMOTING COMPLEX SUBUNIT 4"/>
    <property type="match status" value="1"/>
</dbReference>
<keyword evidence="2" id="KW-0132">Cell division</keyword>
<evidence type="ECO:0000256" key="6">
    <source>
        <dbReference type="SAM" id="MobiDB-lite"/>
    </source>
</evidence>
<sequence length="880" mass="97908">MVQSRLLSPTDPKTPTYTQSRPFRPPFGRANTMATMDAPAGPKLLQQAEKILLHPIHPQLITYCPTMDLIALVTDEENVDVYRVNGQKAFGLKRKSEDITVETLRWQWNGAGLAVAWSDGCVDVLGVETGKVVHGNVKLPATKEGKQTRISFMGWGMNFIDADRVKKRTGEAKDDKGQTKKGAVHPNVPTTQHWDGFKDDTNLEDFLQRQPDFASLDLAPDLPDQLSMMDTESLLPKLPVIPLPPANPMMRFVRQPVDAGAFSSQAEVDGLLHSQHLRDYNSVDMFLRSTEEGSVHPSIYDSMEAVDIRLPRAWDMQSRVVMSASHPYACTHSLLMELRSPTNTQKKLAWVPLTLGFIPSAGIYLHLIAAKTAQLQNLLSYLSHTLSRIHTYFKQAQDLPRKFMMNISETLDEHKEGTLIQNLYHLACTGHCPQLIHEWLVDELAEQGHKRWDNAITSGLATVIQLLHENFLPALDRCSIIISRLKGLAEFHDRDWIFNGPIAAFTALVDVLRTMRLLANTTLLYAADEKRHFASFSKWLRYSIDFEATEPGSQSRTEMELQPPGVDIGIVLEYIQYGMSNSDLKPFLTGSQDIPGEASGYDDALKTIELLKRGGKYKAEALCLEKVLLQFGNGVRSLLKQVSQWQETNISMDSGIVLEQGDIGAPLDMRMVSEPNTDTISTYIAVPTATIPTASLNLYRLIHEPRISALPASLRAASAMTLKVEAYVILDATFVDDVTLLLLLQSTVSSKTCSIVSFAYGPSGNEASAKGNRDIAYTALDTRTVQSTLLPGGHALPFSTRQTVDLTARMLTEHTRHVFEGRFTPLKLIVNGRKGRRVVVVLGSDRKHYRVLDLDFSEERGTEGEEVNSTEDSDVEMTGA</sequence>
<evidence type="ECO:0000256" key="1">
    <source>
        <dbReference type="ARBA" id="ARBA00016067"/>
    </source>
</evidence>
<evidence type="ECO:0000256" key="3">
    <source>
        <dbReference type="ARBA" id="ARBA00022776"/>
    </source>
</evidence>
<evidence type="ECO:0000256" key="2">
    <source>
        <dbReference type="ARBA" id="ARBA00022618"/>
    </source>
</evidence>
<proteinExistence type="predicted"/>
<feature type="compositionally biased region" description="Basic and acidic residues" evidence="6">
    <location>
        <begin position="169"/>
        <end position="178"/>
    </location>
</feature>
<dbReference type="Pfam" id="PF12894">
    <property type="entry name" value="ANAPC4_WD40"/>
    <property type="match status" value="1"/>
</dbReference>
<name>A0ABR3QJP6_9PLEO</name>
<feature type="region of interest" description="Disordered" evidence="6">
    <location>
        <begin position="169"/>
        <end position="195"/>
    </location>
</feature>
<evidence type="ECO:0000259" key="8">
    <source>
        <dbReference type="Pfam" id="PF12896"/>
    </source>
</evidence>
<comment type="caution">
    <text evidence="9">The sequence shown here is derived from an EMBL/GenBank/DDBJ whole genome shotgun (WGS) entry which is preliminary data.</text>
</comment>
<keyword evidence="10" id="KW-1185">Reference proteome</keyword>
<accession>A0ABR3QJP6</accession>
<reference evidence="9 10" key="1">
    <citation type="submission" date="2024-02" db="EMBL/GenBank/DDBJ databases">
        <title>De novo assembly and annotation of 12 fungi associated with fruit tree decline syndrome in Ontario, Canada.</title>
        <authorList>
            <person name="Sulman M."/>
            <person name="Ellouze W."/>
            <person name="Ilyukhin E."/>
        </authorList>
    </citation>
    <scope>NUCLEOTIDE SEQUENCE [LARGE SCALE GENOMIC DNA]</scope>
    <source>
        <strain evidence="9 10">M42-189</strain>
    </source>
</reference>
<dbReference type="Pfam" id="PF12896">
    <property type="entry name" value="ANAPC4"/>
    <property type="match status" value="1"/>
</dbReference>
<feature type="region of interest" description="Disordered" evidence="6">
    <location>
        <begin position="860"/>
        <end position="880"/>
    </location>
</feature>
<dbReference type="PANTHER" id="PTHR13260">
    <property type="entry name" value="ANAPHASE PROMOTING COMPLEX SUBUNIT 4 APC4"/>
    <property type="match status" value="1"/>
</dbReference>
<gene>
    <name evidence="9" type="ORF">SLS60_011467</name>
</gene>
<evidence type="ECO:0000256" key="5">
    <source>
        <dbReference type="ARBA" id="ARBA00023306"/>
    </source>
</evidence>
<feature type="region of interest" description="Disordered" evidence="6">
    <location>
        <begin position="1"/>
        <end position="26"/>
    </location>
</feature>
<evidence type="ECO:0000313" key="9">
    <source>
        <dbReference type="EMBL" id="KAL1592388.1"/>
    </source>
</evidence>
<protein>
    <recommendedName>
        <fullName evidence="1">Anaphase-promoting complex subunit 4</fullName>
    </recommendedName>
</protein>
<keyword evidence="4" id="KW-0833">Ubl conjugation pathway</keyword>